<proteinExistence type="predicted"/>
<protein>
    <submittedName>
        <fullName evidence="3">VanZ family protein</fullName>
    </submittedName>
</protein>
<dbReference type="InterPro" id="IPR006976">
    <property type="entry name" value="VanZ-like"/>
</dbReference>
<dbReference type="PANTHER" id="PTHR28008:SF1">
    <property type="entry name" value="DOMAIN PROTEIN, PUTATIVE (AFU_ORTHOLOGUE AFUA_3G10980)-RELATED"/>
    <property type="match status" value="1"/>
</dbReference>
<name>A0ABY6DSI9_9NEIS</name>
<keyword evidence="1" id="KW-0812">Transmembrane</keyword>
<dbReference type="PANTHER" id="PTHR28008">
    <property type="entry name" value="DOMAIN PROTEIN, PUTATIVE (AFU_ORTHOLOGUE AFUA_3G10980)-RELATED"/>
    <property type="match status" value="1"/>
</dbReference>
<feature type="transmembrane region" description="Helical" evidence="1">
    <location>
        <begin position="97"/>
        <end position="115"/>
    </location>
</feature>
<dbReference type="NCBIfam" id="NF037970">
    <property type="entry name" value="vanZ_1"/>
    <property type="match status" value="1"/>
</dbReference>
<dbReference type="RefSeq" id="WP_263126756.1">
    <property type="nucleotide sequence ID" value="NZ_CP106753.1"/>
</dbReference>
<feature type="transmembrane region" description="Helical" evidence="1">
    <location>
        <begin position="68"/>
        <end position="85"/>
    </location>
</feature>
<feature type="domain" description="VanZ-like" evidence="2">
    <location>
        <begin position="44"/>
        <end position="114"/>
    </location>
</feature>
<keyword evidence="1" id="KW-0472">Membrane</keyword>
<reference evidence="3" key="1">
    <citation type="submission" date="2022-10" db="EMBL/GenBank/DDBJ databases">
        <title>Chitiniphilus purpureus sp. nov., a novel chitin-degrading bacterium isolated from crawfish pond sediment.</title>
        <authorList>
            <person name="Li K."/>
        </authorList>
    </citation>
    <scope>NUCLEOTIDE SEQUENCE</scope>
    <source>
        <strain evidence="3">CD1</strain>
    </source>
</reference>
<evidence type="ECO:0000259" key="2">
    <source>
        <dbReference type="Pfam" id="PF04892"/>
    </source>
</evidence>
<sequence>MPAGPAAAIQPPRRRLAVALLGTWALAIWVGSLLPLAGPPLAQGDKLQHLFGYGMLAWLGLRAFPGRPLAVWLGALLMGAAVEVAQSFTAWRSFDLYDIAANGLGALVGIVIWQAGTYRTRHQANIQD</sequence>
<gene>
    <name evidence="3" type="ORF">N8I74_13490</name>
</gene>
<keyword evidence="4" id="KW-1185">Reference proteome</keyword>
<evidence type="ECO:0000313" key="3">
    <source>
        <dbReference type="EMBL" id="UXY17326.1"/>
    </source>
</evidence>
<dbReference type="Pfam" id="PF04892">
    <property type="entry name" value="VanZ"/>
    <property type="match status" value="1"/>
</dbReference>
<accession>A0ABY6DSI9</accession>
<dbReference type="EMBL" id="CP106753">
    <property type="protein sequence ID" value="UXY17326.1"/>
    <property type="molecule type" value="Genomic_DNA"/>
</dbReference>
<dbReference type="Proteomes" id="UP001061302">
    <property type="component" value="Chromosome"/>
</dbReference>
<organism evidence="3 4">
    <name type="scientific">Chitiniphilus purpureus</name>
    <dbReference type="NCBI Taxonomy" id="2981137"/>
    <lineage>
        <taxon>Bacteria</taxon>
        <taxon>Pseudomonadati</taxon>
        <taxon>Pseudomonadota</taxon>
        <taxon>Betaproteobacteria</taxon>
        <taxon>Neisseriales</taxon>
        <taxon>Chitinibacteraceae</taxon>
        <taxon>Chitiniphilus</taxon>
    </lineage>
</organism>
<keyword evidence="1" id="KW-1133">Transmembrane helix</keyword>
<evidence type="ECO:0000256" key="1">
    <source>
        <dbReference type="SAM" id="Phobius"/>
    </source>
</evidence>
<evidence type="ECO:0000313" key="4">
    <source>
        <dbReference type="Proteomes" id="UP001061302"/>
    </source>
</evidence>